<dbReference type="EC" id="3.2.1.39" evidence="3"/>
<name>C5WMW8_SORBI</name>
<dbReference type="InterPro" id="IPR017853">
    <property type="entry name" value="GH"/>
</dbReference>
<organism evidence="10 11">
    <name type="scientific">Sorghum bicolor</name>
    <name type="common">Sorghum</name>
    <name type="synonym">Sorghum vulgare</name>
    <dbReference type="NCBI Taxonomy" id="4558"/>
    <lineage>
        <taxon>Eukaryota</taxon>
        <taxon>Viridiplantae</taxon>
        <taxon>Streptophyta</taxon>
        <taxon>Embryophyta</taxon>
        <taxon>Tracheophyta</taxon>
        <taxon>Spermatophyta</taxon>
        <taxon>Magnoliopsida</taxon>
        <taxon>Liliopsida</taxon>
        <taxon>Poales</taxon>
        <taxon>Poaceae</taxon>
        <taxon>PACMAD clade</taxon>
        <taxon>Panicoideae</taxon>
        <taxon>Andropogonodae</taxon>
        <taxon>Andropogoneae</taxon>
        <taxon>Sorghinae</taxon>
        <taxon>Sorghum</taxon>
    </lineage>
</organism>
<keyword evidence="11" id="KW-1185">Reference proteome</keyword>
<dbReference type="PANTHER" id="PTHR32227">
    <property type="entry name" value="GLUCAN ENDO-1,3-BETA-GLUCOSIDASE BG1-RELATED-RELATED"/>
    <property type="match status" value="1"/>
</dbReference>
<dbReference type="AlphaFoldDB" id="C5WMW8"/>
<comment type="catalytic activity">
    <reaction evidence="1">
        <text>Hydrolysis of (1-&gt;3)-beta-D-glucosidic linkages in (1-&gt;3)-beta-D-glucans.</text>
        <dbReference type="EC" id="3.2.1.39"/>
    </reaction>
</comment>
<evidence type="ECO:0000256" key="9">
    <source>
        <dbReference type="SAM" id="SignalP"/>
    </source>
</evidence>
<dbReference type="ExpressionAtlas" id="C5WMW8">
    <property type="expression patterns" value="baseline and differential"/>
</dbReference>
<dbReference type="FunFam" id="3.20.20.80:FF:000005">
    <property type="entry name" value="Glucan endo-1,3-beta-glucosidase 14"/>
    <property type="match status" value="1"/>
</dbReference>
<dbReference type="Gene3D" id="3.20.20.80">
    <property type="entry name" value="Glycosidases"/>
    <property type="match status" value="1"/>
</dbReference>
<dbReference type="OrthoDB" id="941679at2759"/>
<dbReference type="EMBL" id="CM000760">
    <property type="protein sequence ID" value="EER93548.1"/>
    <property type="molecule type" value="Genomic_DNA"/>
</dbReference>
<evidence type="ECO:0000313" key="10">
    <source>
        <dbReference type="EMBL" id="EER93548.1"/>
    </source>
</evidence>
<sequence>MTERRELRLLLALLGVLHLVRLVPLAASQSFIGINYGEVADNLPPPSSTARLVQSTTITKVRLYGTDPAIVSAFAGTGISLLLGATNGDIANLASSPAAAASWVAANLPAKSPAVSTVSVGNEVLFADASLASQLVPAMQNLYDALPPNSSVKVSTVNAMDVLASSDPPSSGSFKPELATALDPLLAFLSKTGSPFLINPYPYFAYLSDPRPETLAFCLFQPNAGRPDAGSGLTYTNMFDAQVDAVRAALDAKGYKDVEIVVAETGWPHKGDTDEAGATAENARAFVSGLVSHLSSLAGTPRAPGKSVETYIFALYDEDLKPGKASERYFGLFQTSLTETYPTGLLRNGTAGLIPAPAPAPTTTSAPALKPTPGQQPQVTPGQQGSTAAAGPSGLCTPAGPGTATSKGTTTTTACAHPNAAESSRTSSMLPIIAGFWFIALQMFI</sequence>
<evidence type="ECO:0000256" key="1">
    <source>
        <dbReference type="ARBA" id="ARBA00000382"/>
    </source>
</evidence>
<feature type="signal peptide" evidence="9">
    <location>
        <begin position="1"/>
        <end position="28"/>
    </location>
</feature>
<comment type="similarity">
    <text evidence="2 7">Belongs to the glycosyl hydrolase 17 family.</text>
</comment>
<dbReference type="FunCoup" id="C5WMW8">
    <property type="interactions" value="23"/>
</dbReference>
<dbReference type="GO" id="GO:0005975">
    <property type="term" value="P:carbohydrate metabolic process"/>
    <property type="evidence" value="ECO:0007669"/>
    <property type="project" value="InterPro"/>
</dbReference>
<dbReference type="GO" id="GO:0005886">
    <property type="term" value="C:plasma membrane"/>
    <property type="evidence" value="ECO:0000318"/>
    <property type="project" value="GO_Central"/>
</dbReference>
<feature type="chain" id="PRO_5002958563" description="glucan endo-1,3-beta-D-glucosidase" evidence="9">
    <location>
        <begin position="29"/>
        <end position="445"/>
    </location>
</feature>
<feature type="compositionally biased region" description="Low complexity" evidence="8">
    <location>
        <begin position="361"/>
        <end position="387"/>
    </location>
</feature>
<keyword evidence="4 9" id="KW-0732">Signal</keyword>
<dbReference type="HOGENOM" id="CLU_024953_1_0_1"/>
<dbReference type="SUPFAM" id="SSF51445">
    <property type="entry name" value="(Trans)glycosidases"/>
    <property type="match status" value="1"/>
</dbReference>
<reference evidence="10 11" key="1">
    <citation type="journal article" date="2009" name="Nature">
        <title>The Sorghum bicolor genome and the diversification of grasses.</title>
        <authorList>
            <person name="Paterson A.H."/>
            <person name="Bowers J.E."/>
            <person name="Bruggmann R."/>
            <person name="Dubchak I."/>
            <person name="Grimwood J."/>
            <person name="Gundlach H."/>
            <person name="Haberer G."/>
            <person name="Hellsten U."/>
            <person name="Mitros T."/>
            <person name="Poliakov A."/>
            <person name="Schmutz J."/>
            <person name="Spannagl M."/>
            <person name="Tang H."/>
            <person name="Wang X."/>
            <person name="Wicker T."/>
            <person name="Bharti A.K."/>
            <person name="Chapman J."/>
            <person name="Feltus F.A."/>
            <person name="Gowik U."/>
            <person name="Grigoriev I.V."/>
            <person name="Lyons E."/>
            <person name="Maher C.A."/>
            <person name="Martis M."/>
            <person name="Narechania A."/>
            <person name="Otillar R.P."/>
            <person name="Penning B.W."/>
            <person name="Salamov A.A."/>
            <person name="Wang Y."/>
            <person name="Zhang L."/>
            <person name="Carpita N.C."/>
            <person name="Freeling M."/>
            <person name="Gingle A.R."/>
            <person name="Hash C.T."/>
            <person name="Keller B."/>
            <person name="Klein P."/>
            <person name="Kresovich S."/>
            <person name="McCann M.C."/>
            <person name="Ming R."/>
            <person name="Peterson D.G."/>
            <person name="Mehboob-ur-Rahman"/>
            <person name="Ware D."/>
            <person name="Westhoff P."/>
            <person name="Mayer K.F."/>
            <person name="Messing J."/>
            <person name="Rokhsar D.S."/>
        </authorList>
    </citation>
    <scope>NUCLEOTIDE SEQUENCE [LARGE SCALE GENOMIC DNA]</scope>
    <source>
        <strain evidence="11">cv. BTx623</strain>
    </source>
</reference>
<dbReference type="GO" id="GO:0042973">
    <property type="term" value="F:glucan endo-1,3-beta-D-glucosidase activity"/>
    <property type="evidence" value="ECO:0007669"/>
    <property type="project" value="UniProtKB-EC"/>
</dbReference>
<reference evidence="11" key="2">
    <citation type="journal article" date="2018" name="Plant J.">
        <title>The Sorghum bicolor reference genome: improved assembly, gene annotations, a transcriptome atlas, and signatures of genome organization.</title>
        <authorList>
            <person name="McCormick R.F."/>
            <person name="Truong S.K."/>
            <person name="Sreedasyam A."/>
            <person name="Jenkins J."/>
            <person name="Shu S."/>
            <person name="Sims D."/>
            <person name="Kennedy M."/>
            <person name="Amirebrahimi M."/>
            <person name="Weers B.D."/>
            <person name="McKinley B."/>
            <person name="Mattison A."/>
            <person name="Morishige D.T."/>
            <person name="Grimwood J."/>
            <person name="Schmutz J."/>
            <person name="Mullet J.E."/>
        </authorList>
    </citation>
    <scope>NUCLEOTIDE SEQUENCE [LARGE SCALE GENOMIC DNA]</scope>
    <source>
        <strain evidence="11">cv. BTx623</strain>
    </source>
</reference>
<protein>
    <recommendedName>
        <fullName evidence="3">glucan endo-1,3-beta-D-glucosidase</fullName>
        <ecNumber evidence="3">3.2.1.39</ecNumber>
    </recommendedName>
</protein>
<evidence type="ECO:0000256" key="7">
    <source>
        <dbReference type="RuleBase" id="RU004335"/>
    </source>
</evidence>
<dbReference type="Proteomes" id="UP000000768">
    <property type="component" value="Chromosome 1"/>
</dbReference>
<evidence type="ECO:0000256" key="6">
    <source>
        <dbReference type="ARBA" id="ARBA00023295"/>
    </source>
</evidence>
<evidence type="ECO:0000256" key="2">
    <source>
        <dbReference type="ARBA" id="ARBA00008773"/>
    </source>
</evidence>
<feature type="region of interest" description="Disordered" evidence="8">
    <location>
        <begin position="352"/>
        <end position="416"/>
    </location>
</feature>
<dbReference type="KEGG" id="sbi:8059981"/>
<dbReference type="InParanoid" id="C5WMW8"/>
<accession>C5WMW8</accession>
<evidence type="ECO:0000313" key="11">
    <source>
        <dbReference type="Proteomes" id="UP000000768"/>
    </source>
</evidence>
<evidence type="ECO:0000256" key="8">
    <source>
        <dbReference type="SAM" id="MobiDB-lite"/>
    </source>
</evidence>
<keyword evidence="5" id="KW-0378">Hydrolase</keyword>
<feature type="compositionally biased region" description="Low complexity" evidence="8">
    <location>
        <begin position="397"/>
        <end position="416"/>
    </location>
</feature>
<evidence type="ECO:0000256" key="5">
    <source>
        <dbReference type="ARBA" id="ARBA00022801"/>
    </source>
</evidence>
<gene>
    <name evidence="10" type="ORF">SORBI_3001G109400</name>
</gene>
<evidence type="ECO:0000256" key="3">
    <source>
        <dbReference type="ARBA" id="ARBA00012780"/>
    </source>
</evidence>
<keyword evidence="6" id="KW-0326">Glycosidase</keyword>
<dbReference type="InterPro" id="IPR044965">
    <property type="entry name" value="Glyco_hydro_17_plant"/>
</dbReference>
<dbReference type="eggNOG" id="ENOG502QQY7">
    <property type="taxonomic scope" value="Eukaryota"/>
</dbReference>
<evidence type="ECO:0000256" key="4">
    <source>
        <dbReference type="ARBA" id="ARBA00022729"/>
    </source>
</evidence>
<dbReference type="Pfam" id="PF00332">
    <property type="entry name" value="Glyco_hydro_17"/>
    <property type="match status" value="1"/>
</dbReference>
<dbReference type="Gramene" id="EER93548">
    <property type="protein sequence ID" value="EER93548"/>
    <property type="gene ID" value="SORBI_3001G109400"/>
</dbReference>
<proteinExistence type="inferred from homology"/>
<dbReference type="InterPro" id="IPR000490">
    <property type="entry name" value="Glyco_hydro_17"/>
</dbReference>